<dbReference type="NCBIfam" id="TIGR00621">
    <property type="entry name" value="ssb"/>
    <property type="match status" value="1"/>
</dbReference>
<protein>
    <submittedName>
        <fullName evidence="2">Single-strand DNA-binding protein</fullName>
    </submittedName>
</protein>
<dbReference type="Pfam" id="PF00436">
    <property type="entry name" value="SSB"/>
    <property type="match status" value="1"/>
</dbReference>
<dbReference type="PIRSF" id="PIRSF002070">
    <property type="entry name" value="SSB"/>
    <property type="match status" value="1"/>
</dbReference>
<dbReference type="PANTHER" id="PTHR10302">
    <property type="entry name" value="SINGLE-STRANDED DNA-BINDING PROTEIN"/>
    <property type="match status" value="1"/>
</dbReference>
<comment type="caution">
    <text evidence="2">The sequence shown here is derived from an EMBL/GenBank/DDBJ whole genome shotgun (WGS) entry which is preliminary data.</text>
</comment>
<dbReference type="GO" id="GO:0003697">
    <property type="term" value="F:single-stranded DNA binding"/>
    <property type="evidence" value="ECO:0007669"/>
    <property type="project" value="InterPro"/>
</dbReference>
<dbReference type="Gene3D" id="2.40.50.140">
    <property type="entry name" value="Nucleic acid-binding proteins"/>
    <property type="match status" value="1"/>
</dbReference>
<reference evidence="2" key="1">
    <citation type="journal article" date="2013" name="Environ. Microbiol.">
        <title>Microbiota from the distal guts of lean and obese adolescents exhibit partial functional redundancy besides clear differences in community structure.</title>
        <authorList>
            <person name="Ferrer M."/>
            <person name="Ruiz A."/>
            <person name="Lanza F."/>
            <person name="Haange S.B."/>
            <person name="Oberbach A."/>
            <person name="Till H."/>
            <person name="Bargiela R."/>
            <person name="Campoy C."/>
            <person name="Segura M.T."/>
            <person name="Richter M."/>
            <person name="von Bergen M."/>
            <person name="Seifert J."/>
            <person name="Suarez A."/>
        </authorList>
    </citation>
    <scope>NUCLEOTIDE SEQUENCE</scope>
</reference>
<dbReference type="InterPro" id="IPR011344">
    <property type="entry name" value="ssDNA-bd"/>
</dbReference>
<keyword evidence="1 2" id="KW-0238">DNA-binding</keyword>
<dbReference type="InterPro" id="IPR000424">
    <property type="entry name" value="Primosome_PriB/ssb"/>
</dbReference>
<name>K1S8X6_9ZZZZ</name>
<organism evidence="2">
    <name type="scientific">human gut metagenome</name>
    <dbReference type="NCBI Taxonomy" id="408170"/>
    <lineage>
        <taxon>unclassified sequences</taxon>
        <taxon>metagenomes</taxon>
        <taxon>organismal metagenomes</taxon>
    </lineage>
</organism>
<dbReference type="GO" id="GO:0009295">
    <property type="term" value="C:nucleoid"/>
    <property type="evidence" value="ECO:0007669"/>
    <property type="project" value="TreeGrafter"/>
</dbReference>
<dbReference type="EMBL" id="AJWY01014383">
    <property type="protein sequence ID" value="EKC43921.1"/>
    <property type="molecule type" value="Genomic_DNA"/>
</dbReference>
<accession>K1S8X6</accession>
<gene>
    <name evidence="2" type="ORF">LEA_20901</name>
</gene>
<dbReference type="AlphaFoldDB" id="K1S8X6"/>
<dbReference type="CDD" id="cd04496">
    <property type="entry name" value="SSB_OBF"/>
    <property type="match status" value="1"/>
</dbReference>
<dbReference type="HAMAP" id="MF_00984">
    <property type="entry name" value="SSB"/>
    <property type="match status" value="1"/>
</dbReference>
<evidence type="ECO:0000313" key="2">
    <source>
        <dbReference type="EMBL" id="EKC43921.1"/>
    </source>
</evidence>
<dbReference type="InterPro" id="IPR012340">
    <property type="entry name" value="NA-bd_OB-fold"/>
</dbReference>
<proteinExistence type="inferred from homology"/>
<evidence type="ECO:0000256" key="1">
    <source>
        <dbReference type="ARBA" id="ARBA00023125"/>
    </source>
</evidence>
<dbReference type="PANTHER" id="PTHR10302:SF27">
    <property type="entry name" value="SINGLE-STRANDED DNA-BINDING PROTEIN"/>
    <property type="match status" value="1"/>
</dbReference>
<sequence length="149" mass="16125">SLSGRLTADPELKTTQSGISNCRICIAVNRPYQKDKEQEADFINVVAWRQTAEFICKYFQKGSPITVIGSMRNNNYTDSNGVKHYAMDVQADNVGFALKNSSDNVSASAAGYTFADPPKSAVSTANQESAAIGGLEDFEEILSDGEVPF</sequence>
<feature type="non-terminal residue" evidence="2">
    <location>
        <position position="1"/>
    </location>
</feature>
<dbReference type="PROSITE" id="PS50935">
    <property type="entry name" value="SSB"/>
    <property type="match status" value="1"/>
</dbReference>
<dbReference type="SUPFAM" id="SSF50249">
    <property type="entry name" value="Nucleic acid-binding proteins"/>
    <property type="match status" value="1"/>
</dbReference>
<dbReference type="GO" id="GO:0006260">
    <property type="term" value="P:DNA replication"/>
    <property type="evidence" value="ECO:0007669"/>
    <property type="project" value="InterPro"/>
</dbReference>